<dbReference type="Proteomes" id="UP000823891">
    <property type="component" value="Unassembled WGS sequence"/>
</dbReference>
<name>A0A9D2NEH7_9FIRM</name>
<protein>
    <submittedName>
        <fullName evidence="1">Uncharacterized protein</fullName>
    </submittedName>
</protein>
<comment type="caution">
    <text evidence="1">The sequence shown here is derived from an EMBL/GenBank/DDBJ whole genome shotgun (WGS) entry which is preliminary data.</text>
</comment>
<organism evidence="1 2">
    <name type="scientific">Candidatus Eisenbergiella merdavium</name>
    <dbReference type="NCBI Taxonomy" id="2838551"/>
    <lineage>
        <taxon>Bacteria</taxon>
        <taxon>Bacillati</taxon>
        <taxon>Bacillota</taxon>
        <taxon>Clostridia</taxon>
        <taxon>Lachnospirales</taxon>
        <taxon>Lachnospiraceae</taxon>
        <taxon>Eisenbergiella</taxon>
    </lineage>
</organism>
<dbReference type="AlphaFoldDB" id="A0A9D2NEH7"/>
<dbReference type="EMBL" id="DWWS01000021">
    <property type="protein sequence ID" value="HJC23318.1"/>
    <property type="molecule type" value="Genomic_DNA"/>
</dbReference>
<accession>A0A9D2NEH7</accession>
<gene>
    <name evidence="1" type="ORF">H9761_06400</name>
</gene>
<sequence>MIFDRTYLFGTIFPSLESHWSLSEAARPILPASLPVFSRKEQEKNERWLLQASSRIRSRFLSLPGNGPLYERSLPAEDDPAFLRWKKATLPLLYRLILEAPLSGIRDAFSGETLTQLSDCLEHFYRRAKNFSPSITQDELGQALRNYLVYLVFRIQNNLTPDLSDAIFGYSMLYPFTDNFLDAPEHTCADKRRYNRFIRDCILDACNCSPDGPDALKEPEEKTGMLIRFAASLPVSSHQEPFSCSEEAPTQASLRAGLLLMLEAQEESQRQSDSRLQLSESEIFSISLFKGGLSVLLDRFLTGAPLTQDDIIFYTGFGLLLQLADDLQDIASDKTEGSRTLFSVRSSIQEMDALLCRLYAYTDGLLASCPVSNPEMNTFLHTCCFHLLSASAAGSGEFFSPKLLQRLEESFPVSFAFLKEHRQLLVIGL</sequence>
<evidence type="ECO:0000313" key="2">
    <source>
        <dbReference type="Proteomes" id="UP000823891"/>
    </source>
</evidence>
<reference evidence="1" key="1">
    <citation type="journal article" date="2021" name="PeerJ">
        <title>Extensive microbial diversity within the chicken gut microbiome revealed by metagenomics and culture.</title>
        <authorList>
            <person name="Gilroy R."/>
            <person name="Ravi A."/>
            <person name="Getino M."/>
            <person name="Pursley I."/>
            <person name="Horton D.L."/>
            <person name="Alikhan N.F."/>
            <person name="Baker D."/>
            <person name="Gharbi K."/>
            <person name="Hall N."/>
            <person name="Watson M."/>
            <person name="Adriaenssens E.M."/>
            <person name="Foster-Nyarko E."/>
            <person name="Jarju S."/>
            <person name="Secka A."/>
            <person name="Antonio M."/>
            <person name="Oren A."/>
            <person name="Chaudhuri R.R."/>
            <person name="La Ragione R."/>
            <person name="Hildebrand F."/>
            <person name="Pallen M.J."/>
        </authorList>
    </citation>
    <scope>NUCLEOTIDE SEQUENCE</scope>
    <source>
        <strain evidence="1">USAMLcec2-132</strain>
    </source>
</reference>
<reference evidence="1" key="2">
    <citation type="submission" date="2021-04" db="EMBL/GenBank/DDBJ databases">
        <authorList>
            <person name="Gilroy R."/>
        </authorList>
    </citation>
    <scope>NUCLEOTIDE SEQUENCE</scope>
    <source>
        <strain evidence="1">USAMLcec2-132</strain>
    </source>
</reference>
<evidence type="ECO:0000313" key="1">
    <source>
        <dbReference type="EMBL" id="HJC23318.1"/>
    </source>
</evidence>
<proteinExistence type="predicted"/>